<dbReference type="AlphaFoldDB" id="A0A4D6M208"/>
<accession>A0A4D6M208</accession>
<gene>
    <name evidence="5" type="ORF">DEO72_LG5g3403</name>
</gene>
<dbReference type="Proteomes" id="UP000501690">
    <property type="component" value="Linkage Group LG5"/>
</dbReference>
<evidence type="ECO:0000313" key="5">
    <source>
        <dbReference type="EMBL" id="QCD95309.1"/>
    </source>
</evidence>
<dbReference type="Pfam" id="PF18052">
    <property type="entry name" value="Rx_N"/>
    <property type="match status" value="1"/>
</dbReference>
<proteinExistence type="predicted"/>
<keyword evidence="3" id="KW-0611">Plant defense</keyword>
<reference evidence="5 6" key="1">
    <citation type="submission" date="2019-04" db="EMBL/GenBank/DDBJ databases">
        <title>An improved genome assembly and genetic linkage map for asparagus bean, Vigna unguiculata ssp. sesquipedialis.</title>
        <authorList>
            <person name="Xia Q."/>
            <person name="Zhang R."/>
            <person name="Dong Y."/>
        </authorList>
    </citation>
    <scope>NUCLEOTIDE SEQUENCE [LARGE SCALE GENOMIC DNA]</scope>
    <source>
        <tissue evidence="5">Leaf</tissue>
    </source>
</reference>
<name>A0A4D6M208_VIGUN</name>
<evidence type="ECO:0000256" key="3">
    <source>
        <dbReference type="ARBA" id="ARBA00022821"/>
    </source>
</evidence>
<organism evidence="5 6">
    <name type="scientific">Vigna unguiculata</name>
    <name type="common">Cowpea</name>
    <dbReference type="NCBI Taxonomy" id="3917"/>
    <lineage>
        <taxon>Eukaryota</taxon>
        <taxon>Viridiplantae</taxon>
        <taxon>Streptophyta</taxon>
        <taxon>Embryophyta</taxon>
        <taxon>Tracheophyta</taxon>
        <taxon>Spermatophyta</taxon>
        <taxon>Magnoliopsida</taxon>
        <taxon>eudicotyledons</taxon>
        <taxon>Gunneridae</taxon>
        <taxon>Pentapetalae</taxon>
        <taxon>rosids</taxon>
        <taxon>fabids</taxon>
        <taxon>Fabales</taxon>
        <taxon>Fabaceae</taxon>
        <taxon>Papilionoideae</taxon>
        <taxon>50 kb inversion clade</taxon>
        <taxon>NPAAA clade</taxon>
        <taxon>indigoferoid/millettioid clade</taxon>
        <taxon>Phaseoleae</taxon>
        <taxon>Vigna</taxon>
    </lineage>
</organism>
<dbReference type="Gene3D" id="1.20.5.4130">
    <property type="match status" value="1"/>
</dbReference>
<keyword evidence="1" id="KW-0677">Repeat</keyword>
<keyword evidence="6" id="KW-1185">Reference proteome</keyword>
<protein>
    <recommendedName>
        <fullName evidence="4">Disease resistance N-terminal domain-containing protein</fullName>
    </recommendedName>
</protein>
<evidence type="ECO:0000256" key="2">
    <source>
        <dbReference type="ARBA" id="ARBA00022741"/>
    </source>
</evidence>
<feature type="domain" description="Disease resistance N-terminal" evidence="4">
    <location>
        <begin position="14"/>
        <end position="101"/>
    </location>
</feature>
<evidence type="ECO:0000259" key="4">
    <source>
        <dbReference type="Pfam" id="PF18052"/>
    </source>
</evidence>
<dbReference type="InterPro" id="IPR041118">
    <property type="entry name" value="Rx_N"/>
</dbReference>
<evidence type="ECO:0000313" key="6">
    <source>
        <dbReference type="Proteomes" id="UP000501690"/>
    </source>
</evidence>
<sequence>MAAELLGGALLSAFVNVAFDRLASFEVLDFFRRRKLDESLLSNLNIMLHSINSLTDDAEQKQFRDPHVKAWLFAVNEAVFDTEDLLDEKDYQLIKCKVEAESAHQNLTYKFI</sequence>
<dbReference type="GO" id="GO:0006952">
    <property type="term" value="P:defense response"/>
    <property type="evidence" value="ECO:0007669"/>
    <property type="project" value="UniProtKB-KW"/>
</dbReference>
<dbReference type="GO" id="GO:0000166">
    <property type="term" value="F:nucleotide binding"/>
    <property type="evidence" value="ECO:0007669"/>
    <property type="project" value="UniProtKB-KW"/>
</dbReference>
<keyword evidence="2" id="KW-0547">Nucleotide-binding</keyword>
<dbReference type="EMBL" id="CP039349">
    <property type="protein sequence ID" value="QCD95309.1"/>
    <property type="molecule type" value="Genomic_DNA"/>
</dbReference>
<evidence type="ECO:0000256" key="1">
    <source>
        <dbReference type="ARBA" id="ARBA00022737"/>
    </source>
</evidence>